<dbReference type="SUPFAM" id="SSF54001">
    <property type="entry name" value="Cysteine proteinases"/>
    <property type="match status" value="1"/>
</dbReference>
<dbReference type="Proteomes" id="UP000298652">
    <property type="component" value="Chromosome 4"/>
</dbReference>
<protein>
    <submittedName>
        <fullName evidence="1">Uncharacterized protein</fullName>
    </submittedName>
</protein>
<sequence>MKMYEFHQWYMEQSAKERVVFALRVKPIDFFGEGEKLLWYQFKDIYEVYHQDALDVSLIDTWVLMLIQRCRREPYFSVGFMDPSLVNQD</sequence>
<proteinExistence type="predicted"/>
<evidence type="ECO:0000313" key="1">
    <source>
        <dbReference type="EMBL" id="TKW20837.1"/>
    </source>
</evidence>
<name>A0A4U6VA98_SETVI</name>
<dbReference type="EMBL" id="CM016555">
    <property type="protein sequence ID" value="TKW20837.1"/>
    <property type="molecule type" value="Genomic_DNA"/>
</dbReference>
<dbReference type="AlphaFoldDB" id="A0A4U6VA98"/>
<organism evidence="1 2">
    <name type="scientific">Setaria viridis</name>
    <name type="common">Green bristlegrass</name>
    <name type="synonym">Setaria italica subsp. viridis</name>
    <dbReference type="NCBI Taxonomy" id="4556"/>
    <lineage>
        <taxon>Eukaryota</taxon>
        <taxon>Viridiplantae</taxon>
        <taxon>Streptophyta</taxon>
        <taxon>Embryophyta</taxon>
        <taxon>Tracheophyta</taxon>
        <taxon>Spermatophyta</taxon>
        <taxon>Magnoliopsida</taxon>
        <taxon>Liliopsida</taxon>
        <taxon>Poales</taxon>
        <taxon>Poaceae</taxon>
        <taxon>PACMAD clade</taxon>
        <taxon>Panicoideae</taxon>
        <taxon>Panicodae</taxon>
        <taxon>Paniceae</taxon>
        <taxon>Cenchrinae</taxon>
        <taxon>Setaria</taxon>
    </lineage>
</organism>
<evidence type="ECO:0000313" key="2">
    <source>
        <dbReference type="Proteomes" id="UP000298652"/>
    </source>
</evidence>
<keyword evidence="2" id="KW-1185">Reference proteome</keyword>
<accession>A0A4U6VA98</accession>
<reference evidence="1" key="1">
    <citation type="submission" date="2019-03" db="EMBL/GenBank/DDBJ databases">
        <title>WGS assembly of Setaria viridis.</title>
        <authorList>
            <person name="Huang P."/>
            <person name="Jenkins J."/>
            <person name="Grimwood J."/>
            <person name="Barry K."/>
            <person name="Healey A."/>
            <person name="Mamidi S."/>
            <person name="Sreedasyam A."/>
            <person name="Shu S."/>
            <person name="Feldman M."/>
            <person name="Wu J."/>
            <person name="Yu Y."/>
            <person name="Chen C."/>
            <person name="Johnson J."/>
            <person name="Rokhsar D."/>
            <person name="Baxter I."/>
            <person name="Schmutz J."/>
            <person name="Brutnell T."/>
            <person name="Kellogg E."/>
        </authorList>
    </citation>
    <scope>NUCLEOTIDE SEQUENCE [LARGE SCALE GENOMIC DNA]</scope>
</reference>
<dbReference type="Gramene" id="TKW20837">
    <property type="protein sequence ID" value="TKW20837"/>
    <property type="gene ID" value="SEVIR_4G115700v2"/>
</dbReference>
<gene>
    <name evidence="1" type="ORF">SEVIR_4G115700v2</name>
</gene>
<dbReference type="InterPro" id="IPR038765">
    <property type="entry name" value="Papain-like_cys_pep_sf"/>
</dbReference>